<evidence type="ECO:0000313" key="2">
    <source>
        <dbReference type="Proteomes" id="UP000782519"/>
    </source>
</evidence>
<proteinExistence type="predicted"/>
<comment type="caution">
    <text evidence="1">The sequence shown here is derived from an EMBL/GenBank/DDBJ whole genome shotgun (WGS) entry which is preliminary data.</text>
</comment>
<dbReference type="CDD" id="cd10451">
    <property type="entry name" value="GIY-YIG_LuxR_like"/>
    <property type="match status" value="1"/>
</dbReference>
<dbReference type="EMBL" id="JACRJB010000006">
    <property type="protein sequence ID" value="MBI5128154.1"/>
    <property type="molecule type" value="Genomic_DNA"/>
</dbReference>
<dbReference type="Gene3D" id="3.40.1440.10">
    <property type="entry name" value="GIY-YIG endonuclease"/>
    <property type="match status" value="1"/>
</dbReference>
<sequence length="111" mass="12564">MTKDHRKAAIAAYKERKPKAAVYAVRCAAADALWVGPTLNPDTVQNKIWFTLRLGTHPNRELQQIWAAHGADAFAIETLELFEPDADRYLRDNQLKDRAAHWRSTLGAKPI</sequence>
<evidence type="ECO:0000313" key="1">
    <source>
        <dbReference type="EMBL" id="MBI5128154.1"/>
    </source>
</evidence>
<reference evidence="1" key="1">
    <citation type="submission" date="2020-07" db="EMBL/GenBank/DDBJ databases">
        <title>Huge and variable diversity of episymbiotic CPR bacteria and DPANN archaea in groundwater ecosystems.</title>
        <authorList>
            <person name="He C.Y."/>
            <person name="Keren R."/>
            <person name="Whittaker M."/>
            <person name="Farag I.F."/>
            <person name="Doudna J."/>
            <person name="Cate J.H.D."/>
            <person name="Banfield J.F."/>
        </authorList>
    </citation>
    <scope>NUCLEOTIDE SEQUENCE</scope>
    <source>
        <strain evidence="1">NC_groundwater_1818_Pr3_B-0.1um_66_35</strain>
    </source>
</reference>
<dbReference type="AlphaFoldDB" id="A0A933RTX9"/>
<dbReference type="Proteomes" id="UP000782519">
    <property type="component" value="Unassembled WGS sequence"/>
</dbReference>
<gene>
    <name evidence="1" type="ORF">HZA66_01810</name>
</gene>
<protein>
    <submittedName>
        <fullName evidence="1">GIY-YIG nuclease family protein</fullName>
    </submittedName>
</protein>
<dbReference type="InterPro" id="IPR035901">
    <property type="entry name" value="GIY-YIG_endonuc_sf"/>
</dbReference>
<organism evidence="1 2">
    <name type="scientific">Rhodopseudomonas palustris</name>
    <dbReference type="NCBI Taxonomy" id="1076"/>
    <lineage>
        <taxon>Bacteria</taxon>
        <taxon>Pseudomonadati</taxon>
        <taxon>Pseudomonadota</taxon>
        <taxon>Alphaproteobacteria</taxon>
        <taxon>Hyphomicrobiales</taxon>
        <taxon>Nitrobacteraceae</taxon>
        <taxon>Rhodopseudomonas</taxon>
    </lineage>
</organism>
<accession>A0A933RTX9</accession>
<name>A0A933RTX9_RHOPL</name>